<protein>
    <submittedName>
        <fullName evidence="1">Uncharacterized protein</fullName>
    </submittedName>
</protein>
<dbReference type="InParanoid" id="A0A067PLA2"/>
<gene>
    <name evidence="1" type="ORF">JAAARDRAFT_325515</name>
</gene>
<dbReference type="AlphaFoldDB" id="A0A067PLA2"/>
<evidence type="ECO:0000313" key="1">
    <source>
        <dbReference type="EMBL" id="KDQ55673.1"/>
    </source>
</evidence>
<proteinExistence type="predicted"/>
<accession>A0A067PLA2</accession>
<dbReference type="Proteomes" id="UP000027265">
    <property type="component" value="Unassembled WGS sequence"/>
</dbReference>
<evidence type="ECO:0000313" key="2">
    <source>
        <dbReference type="Proteomes" id="UP000027265"/>
    </source>
</evidence>
<reference evidence="2" key="1">
    <citation type="journal article" date="2014" name="Proc. Natl. Acad. Sci. U.S.A.">
        <title>Extensive sampling of basidiomycete genomes demonstrates inadequacy of the white-rot/brown-rot paradigm for wood decay fungi.</title>
        <authorList>
            <person name="Riley R."/>
            <person name="Salamov A.A."/>
            <person name="Brown D.W."/>
            <person name="Nagy L.G."/>
            <person name="Floudas D."/>
            <person name="Held B.W."/>
            <person name="Levasseur A."/>
            <person name="Lombard V."/>
            <person name="Morin E."/>
            <person name="Otillar R."/>
            <person name="Lindquist E.A."/>
            <person name="Sun H."/>
            <person name="LaButti K.M."/>
            <person name="Schmutz J."/>
            <person name="Jabbour D."/>
            <person name="Luo H."/>
            <person name="Baker S.E."/>
            <person name="Pisabarro A.G."/>
            <person name="Walton J.D."/>
            <person name="Blanchette R.A."/>
            <person name="Henrissat B."/>
            <person name="Martin F."/>
            <person name="Cullen D."/>
            <person name="Hibbett D.S."/>
            <person name="Grigoriev I.V."/>
        </authorList>
    </citation>
    <scope>NUCLEOTIDE SEQUENCE [LARGE SCALE GENOMIC DNA]</scope>
    <source>
        <strain evidence="2">MUCL 33604</strain>
    </source>
</reference>
<name>A0A067PLA2_9AGAM</name>
<dbReference type="EMBL" id="KL197724">
    <property type="protein sequence ID" value="KDQ55673.1"/>
    <property type="molecule type" value="Genomic_DNA"/>
</dbReference>
<keyword evidence="2" id="KW-1185">Reference proteome</keyword>
<dbReference type="HOGENOM" id="CLU_2722571_0_0_1"/>
<sequence length="72" mass="7512">MWVCVGHTTLGIGQMLLLLGLTLHLTLAGRSFTYQSLAPSQGLVLPLGGFCTDKSIPLGLDSGPAINQSSRS</sequence>
<organism evidence="1 2">
    <name type="scientific">Jaapia argillacea MUCL 33604</name>
    <dbReference type="NCBI Taxonomy" id="933084"/>
    <lineage>
        <taxon>Eukaryota</taxon>
        <taxon>Fungi</taxon>
        <taxon>Dikarya</taxon>
        <taxon>Basidiomycota</taxon>
        <taxon>Agaricomycotina</taxon>
        <taxon>Agaricomycetes</taxon>
        <taxon>Agaricomycetidae</taxon>
        <taxon>Jaapiales</taxon>
        <taxon>Jaapiaceae</taxon>
        <taxon>Jaapia</taxon>
    </lineage>
</organism>